<evidence type="ECO:0000313" key="2">
    <source>
        <dbReference type="Proteomes" id="UP000060016"/>
    </source>
</evidence>
<dbReference type="KEGG" id="crie:AK829_01085"/>
<name>A0A0K1R9A6_9CORY</name>
<protein>
    <submittedName>
        <fullName evidence="1">Uncharacterized protein</fullName>
    </submittedName>
</protein>
<dbReference type="RefSeq" id="WP_052203495.1">
    <property type="nucleotide sequence ID" value="NZ_BAAAGW010000020.1"/>
</dbReference>
<organism evidence="1 2">
    <name type="scientific">Corynebacterium riegelii</name>
    <dbReference type="NCBI Taxonomy" id="156976"/>
    <lineage>
        <taxon>Bacteria</taxon>
        <taxon>Bacillati</taxon>
        <taxon>Actinomycetota</taxon>
        <taxon>Actinomycetes</taxon>
        <taxon>Mycobacteriales</taxon>
        <taxon>Corynebacteriaceae</taxon>
        <taxon>Corynebacterium</taxon>
    </lineage>
</organism>
<dbReference type="Gene3D" id="1.10.1200.10">
    <property type="entry name" value="ACP-like"/>
    <property type="match status" value="1"/>
</dbReference>
<evidence type="ECO:0000313" key="1">
    <source>
        <dbReference type="EMBL" id="AKV57994.1"/>
    </source>
</evidence>
<accession>A0A0K1R9A6</accession>
<keyword evidence="2" id="KW-1185">Reference proteome</keyword>
<proteinExistence type="predicted"/>
<dbReference type="InterPro" id="IPR009081">
    <property type="entry name" value="PP-bd_ACP"/>
</dbReference>
<dbReference type="InterPro" id="IPR036736">
    <property type="entry name" value="ACP-like_sf"/>
</dbReference>
<dbReference type="Pfam" id="PF00550">
    <property type="entry name" value="PP-binding"/>
    <property type="match status" value="1"/>
</dbReference>
<dbReference type="PROSITE" id="PS50075">
    <property type="entry name" value="CARRIER"/>
    <property type="match status" value="1"/>
</dbReference>
<dbReference type="AlphaFoldDB" id="A0A0K1R9A6"/>
<reference evidence="1 2" key="1">
    <citation type="submission" date="2015-08" db="EMBL/GenBank/DDBJ databases">
        <authorList>
            <person name="Babu N.S."/>
            <person name="Beckwith C.J."/>
            <person name="Beseler K.G."/>
            <person name="Brison A."/>
            <person name="Carone J.V."/>
            <person name="Caskin T.P."/>
            <person name="Diamond M."/>
            <person name="Durham M.E."/>
            <person name="Foxe J.M."/>
            <person name="Go M."/>
            <person name="Henderson B.A."/>
            <person name="Jones I.B."/>
            <person name="McGettigan J.A."/>
            <person name="Micheletti S.J."/>
            <person name="Nasrallah M.E."/>
            <person name="Ortiz D."/>
            <person name="Piller C.R."/>
            <person name="Privatt S.R."/>
            <person name="Schneider S.L."/>
            <person name="Sharp S."/>
            <person name="Smith T.C."/>
            <person name="Stanton J.D."/>
            <person name="Ullery H.E."/>
            <person name="Wilson R.J."/>
            <person name="Serrano M.G."/>
            <person name="Buck G."/>
            <person name="Lee V."/>
            <person name="Wang Y."/>
            <person name="Carvalho R."/>
            <person name="Voegtly L."/>
            <person name="Shi R."/>
            <person name="Duckworth R."/>
            <person name="Johnson A."/>
            <person name="Loviza R."/>
            <person name="Walstead R."/>
            <person name="Shah Z."/>
            <person name="Kiflezghi M."/>
            <person name="Wade K."/>
            <person name="Ball S.L."/>
            <person name="Bradley K.W."/>
            <person name="Asai D.J."/>
            <person name="Bowman C.A."/>
            <person name="Russell D.A."/>
            <person name="Pope W.H."/>
            <person name="Jacobs-Sera D."/>
            <person name="Hendrix R.W."/>
            <person name="Hatfull G.F."/>
        </authorList>
    </citation>
    <scope>NUCLEOTIDE SEQUENCE [LARGE SCALE GENOMIC DNA]</scope>
    <source>
        <strain evidence="1 2">PUDD_83A45</strain>
    </source>
</reference>
<gene>
    <name evidence="1" type="ORF">AK829_01085</name>
</gene>
<dbReference type="Proteomes" id="UP000060016">
    <property type="component" value="Chromosome"/>
</dbReference>
<dbReference type="SUPFAM" id="SSF47336">
    <property type="entry name" value="ACP-like"/>
    <property type="match status" value="1"/>
</dbReference>
<dbReference type="EMBL" id="CP012342">
    <property type="protein sequence ID" value="AKV57994.1"/>
    <property type="molecule type" value="Genomic_DNA"/>
</dbReference>
<sequence length="73" mass="8109">MLSELSLLIQDHFDITPDPAAALRDSELTSLDMIELAVRIEDRFGVRITEEAYAQCETLEDLAGYIEQHASAG</sequence>